<evidence type="ECO:0000256" key="1">
    <source>
        <dbReference type="ARBA" id="ARBA00022857"/>
    </source>
</evidence>
<comment type="catalytic activity">
    <reaction evidence="5">
        <text>a (2E,4Z)-dienoyl-CoA + NADPH + H(+) = a 4,5-saturated-(3E)-enoyl-CoA + NADP(+)</text>
        <dbReference type="Rhea" id="RHEA:61892"/>
        <dbReference type="ChEBI" id="CHEBI:15378"/>
        <dbReference type="ChEBI" id="CHEBI:57783"/>
        <dbReference type="ChEBI" id="CHEBI:58349"/>
        <dbReference type="ChEBI" id="CHEBI:85099"/>
        <dbReference type="ChEBI" id="CHEBI:85493"/>
        <dbReference type="EC" id="1.3.1.124"/>
    </reaction>
</comment>
<accession>A0A9P1M8T9</accession>
<dbReference type="InterPro" id="IPR045017">
    <property type="entry name" value="DECR2-like"/>
</dbReference>
<dbReference type="OrthoDB" id="2136131at2759"/>
<evidence type="ECO:0000256" key="5">
    <source>
        <dbReference type="ARBA" id="ARBA00048340"/>
    </source>
</evidence>
<comment type="catalytic activity">
    <reaction evidence="4">
        <text>a (2E,4E)-dienoyl-CoA + NADPH + H(+) = a 4,5-saturated-(3E)-enoyl-CoA + NADP(+)</text>
        <dbReference type="Rhea" id="RHEA:45912"/>
        <dbReference type="ChEBI" id="CHEBI:15378"/>
        <dbReference type="ChEBI" id="CHEBI:57783"/>
        <dbReference type="ChEBI" id="CHEBI:58349"/>
        <dbReference type="ChEBI" id="CHEBI:85101"/>
        <dbReference type="ChEBI" id="CHEBI:85493"/>
        <dbReference type="EC" id="1.3.1.124"/>
    </reaction>
</comment>
<dbReference type="PANTHER" id="PTHR43296:SF2">
    <property type="entry name" value="PEROXISOMAL 2,4-DIENOYL-COA REDUCTASE [(3E)-ENOYL-COA-PRODUCING]"/>
    <property type="match status" value="1"/>
</dbReference>
<keyword evidence="7" id="KW-1185">Reference proteome</keyword>
<organism evidence="6 7">
    <name type="scientific">Parascedosporium putredinis</name>
    <dbReference type="NCBI Taxonomy" id="1442378"/>
    <lineage>
        <taxon>Eukaryota</taxon>
        <taxon>Fungi</taxon>
        <taxon>Dikarya</taxon>
        <taxon>Ascomycota</taxon>
        <taxon>Pezizomycotina</taxon>
        <taxon>Sordariomycetes</taxon>
        <taxon>Hypocreomycetidae</taxon>
        <taxon>Microascales</taxon>
        <taxon>Microascaceae</taxon>
        <taxon>Parascedosporium</taxon>
    </lineage>
</organism>
<name>A0A9P1M8T9_9PEZI</name>
<dbReference type="GO" id="GO:0009062">
    <property type="term" value="P:fatty acid catabolic process"/>
    <property type="evidence" value="ECO:0007669"/>
    <property type="project" value="InterPro"/>
</dbReference>
<dbReference type="InterPro" id="IPR036291">
    <property type="entry name" value="NAD(P)-bd_dom_sf"/>
</dbReference>
<dbReference type="Pfam" id="PF13561">
    <property type="entry name" value="adh_short_C2"/>
    <property type="match status" value="1"/>
</dbReference>
<dbReference type="PRINTS" id="PR00081">
    <property type="entry name" value="GDHRDH"/>
</dbReference>
<evidence type="ECO:0000256" key="3">
    <source>
        <dbReference type="ARBA" id="ARBA00026117"/>
    </source>
</evidence>
<reference evidence="6" key="1">
    <citation type="submission" date="2022-11" db="EMBL/GenBank/DDBJ databases">
        <authorList>
            <person name="Scott C."/>
            <person name="Bruce N."/>
        </authorList>
    </citation>
    <scope>NUCLEOTIDE SEQUENCE</scope>
</reference>
<comment type="caution">
    <text evidence="6">The sequence shown here is derived from an EMBL/GenBank/DDBJ whole genome shotgun (WGS) entry which is preliminary data.</text>
</comment>
<dbReference type="EC" id="1.3.1.124" evidence="3"/>
<sequence>MTDAEVFSHRTWAPNIFGKDRNPPPTIHPLAVPSVLTASRTIQPTAGKVVFCTGGAGTICSGQVKALVKLGADAAIISRKADVAVAKASEIAALRPGSKVLGLQGDVRSVESMKAAADETVRQLGKIDFLICGAAGNFLSSFDDLSANAFKTVIDIDLLGSFNATKACADQLKKNKGRIIYVSATLHYIGTPLQTHAASAKAGVDTLSSQMCIEYGPWGVNSNVSHRPGATAATEGLSRLSNQEGLNEGVRNIPLQRFGLVSEIADATIFLFSPAANYISGAVIPVDGGYYHINGQMHSVRYPDNVMRQGPSKI</sequence>
<protein>
    <recommendedName>
        <fullName evidence="3">2,4-dienoyl-CoA reductase [(3E)-enoyl-CoA-producing]</fullName>
        <ecNumber evidence="3">1.3.1.124</ecNumber>
    </recommendedName>
</protein>
<keyword evidence="1" id="KW-0521">NADP</keyword>
<dbReference type="SUPFAM" id="SSF51735">
    <property type="entry name" value="NAD(P)-binding Rossmann-fold domains"/>
    <property type="match status" value="1"/>
</dbReference>
<evidence type="ECO:0000256" key="2">
    <source>
        <dbReference type="ARBA" id="ARBA00023002"/>
    </source>
</evidence>
<dbReference type="AlphaFoldDB" id="A0A9P1M8T9"/>
<dbReference type="PANTHER" id="PTHR43296">
    <property type="entry name" value="PEROXISOMAL 2,4-DIENOYL-COA REDUCTASE"/>
    <property type="match status" value="1"/>
</dbReference>
<dbReference type="GO" id="GO:0005777">
    <property type="term" value="C:peroxisome"/>
    <property type="evidence" value="ECO:0007669"/>
    <property type="project" value="TreeGrafter"/>
</dbReference>
<dbReference type="GO" id="GO:0008670">
    <property type="term" value="F:2,4-dienoyl-CoA reductase (NADPH) activity"/>
    <property type="evidence" value="ECO:0007669"/>
    <property type="project" value="InterPro"/>
</dbReference>
<evidence type="ECO:0000313" key="6">
    <source>
        <dbReference type="EMBL" id="CAI4211993.1"/>
    </source>
</evidence>
<dbReference type="EMBL" id="CALLCH030000003">
    <property type="protein sequence ID" value="CAI4211993.1"/>
    <property type="molecule type" value="Genomic_DNA"/>
</dbReference>
<dbReference type="InterPro" id="IPR002347">
    <property type="entry name" value="SDR_fam"/>
</dbReference>
<gene>
    <name evidence="6" type="ORF">PPNO1_LOCUS1762</name>
</gene>
<evidence type="ECO:0000313" key="7">
    <source>
        <dbReference type="Proteomes" id="UP000838763"/>
    </source>
</evidence>
<dbReference type="Proteomes" id="UP000838763">
    <property type="component" value="Unassembled WGS sequence"/>
</dbReference>
<dbReference type="Gene3D" id="3.40.50.720">
    <property type="entry name" value="NAD(P)-binding Rossmann-like Domain"/>
    <property type="match status" value="1"/>
</dbReference>
<proteinExistence type="predicted"/>
<keyword evidence="2" id="KW-0560">Oxidoreductase</keyword>
<evidence type="ECO:0000256" key="4">
    <source>
        <dbReference type="ARBA" id="ARBA00048009"/>
    </source>
</evidence>